<dbReference type="EMBL" id="JAAFYZ010000067">
    <property type="protein sequence ID" value="MBS2549232.1"/>
    <property type="molecule type" value="Genomic_DNA"/>
</dbReference>
<protein>
    <recommendedName>
        <fullName evidence="3">Core-binding (CB) domain-containing protein</fullName>
    </recommendedName>
</protein>
<dbReference type="Proteomes" id="UP000730482">
    <property type="component" value="Unassembled WGS sequence"/>
</dbReference>
<accession>A0ABS5KT59</accession>
<proteinExistence type="predicted"/>
<sequence length="274" mass="29544">MFTAVISEEFAPPVEYAVAVERFLGSAGLSAASQRIYRIALTTWAWLLVDRESPVGAARRGAPAPVVPLSLLDNATAPARLAAGFAAREAAVGARTANRELAILRSALAWWRAREWVVTDPTAGIRRRAATASGVEPLSDDQARAVLRLRAPLREQALWHAVYDSGGGIERILTLDVPDLDPSGRRTHPRVPGDPLHWRPTTGNLLALLAAGRPSGPLFLTGRRAPAGTPARDRCMVTGRGRLSYRRAAELFTAATQGLDTAGRGWTLRQLRRG</sequence>
<evidence type="ECO:0000313" key="1">
    <source>
        <dbReference type="EMBL" id="MBS2549232.1"/>
    </source>
</evidence>
<organism evidence="1 2">
    <name type="scientific">Catenulispora pinistramenti</name>
    <dbReference type="NCBI Taxonomy" id="2705254"/>
    <lineage>
        <taxon>Bacteria</taxon>
        <taxon>Bacillati</taxon>
        <taxon>Actinomycetota</taxon>
        <taxon>Actinomycetes</taxon>
        <taxon>Catenulisporales</taxon>
        <taxon>Catenulisporaceae</taxon>
        <taxon>Catenulispora</taxon>
    </lineage>
</organism>
<evidence type="ECO:0008006" key="3">
    <source>
        <dbReference type="Google" id="ProtNLM"/>
    </source>
</evidence>
<name>A0ABS5KT59_9ACTN</name>
<keyword evidence="2" id="KW-1185">Reference proteome</keyword>
<dbReference type="SUPFAM" id="SSF56349">
    <property type="entry name" value="DNA breaking-rejoining enzymes"/>
    <property type="match status" value="1"/>
</dbReference>
<comment type="caution">
    <text evidence="1">The sequence shown here is derived from an EMBL/GenBank/DDBJ whole genome shotgun (WGS) entry which is preliminary data.</text>
</comment>
<reference evidence="1 2" key="1">
    <citation type="submission" date="2020-02" db="EMBL/GenBank/DDBJ databases">
        <title>Acidophilic actinobacteria isolated from forest soil.</title>
        <authorList>
            <person name="Golinska P."/>
        </authorList>
    </citation>
    <scope>NUCLEOTIDE SEQUENCE [LARGE SCALE GENOMIC DNA]</scope>
    <source>
        <strain evidence="1 2">NL8</strain>
    </source>
</reference>
<evidence type="ECO:0000313" key="2">
    <source>
        <dbReference type="Proteomes" id="UP000730482"/>
    </source>
</evidence>
<dbReference type="InterPro" id="IPR011010">
    <property type="entry name" value="DNA_brk_join_enz"/>
</dbReference>
<gene>
    <name evidence="1" type="ORF">KGQ19_20420</name>
</gene>